<dbReference type="EMBL" id="KL648755">
    <property type="protein sequence ID" value="KEY64037.1"/>
    <property type="molecule type" value="Genomic_DNA"/>
</dbReference>
<dbReference type="InterPro" id="IPR009992">
    <property type="entry name" value="Tri3/Sat12/Sat16/Mac1"/>
</dbReference>
<proteinExistence type="inferred from homology"/>
<evidence type="ECO:0000256" key="1">
    <source>
        <dbReference type="ARBA" id="ARBA00006439"/>
    </source>
</evidence>
<dbReference type="Pfam" id="PF07428">
    <property type="entry name" value="Tri3"/>
    <property type="match status" value="1"/>
</dbReference>
<protein>
    <submittedName>
        <fullName evidence="3">Tri3</fullName>
    </submittedName>
</protein>
<evidence type="ECO:0000313" key="3">
    <source>
        <dbReference type="EMBL" id="KEY64037.1"/>
    </source>
</evidence>
<dbReference type="GO" id="GO:0043386">
    <property type="term" value="P:mycotoxin biosynthetic process"/>
    <property type="evidence" value="ECO:0007669"/>
    <property type="project" value="InterPro"/>
</dbReference>
<dbReference type="OrthoDB" id="2548233at2759"/>
<comment type="similarity">
    <text evidence="1">Belongs to the trichothecene O-acetyltransferase family.</text>
</comment>
<sequence length="524" mass="58304">MGSLPELRLPPLAPEIHRWKISKTNPRLAQRRGVGFEVIVGCEQLNRKGQYDLYLIVTLRMVESSTSTPVSLAILKEKFELALLVARLEHPECGSSVRWDDQPSPIFEYESPENNEAALAWAKGIVHALPTSSTAQQVWYDLEQERQKSAVSDRKAGKPVEIFLVAHTPDKDARLPQGASIDVLFHMNHLYWDGIGARIFVGYLLRQLSNYIGAAAGQEPPTVHWGSEMSNFHTAQLDAMKVQVESLGSEFEARSHQYVNTLMQSLSCWGMPFKASDEAIPRAHTLTFTPAESTDIIRAVKTRLGPQYTISHLAQAATIVAMLDMYRHTADILETDSFVAPTAVNARRYLRDDLKADYMAGCVTGAVINVGNLKSLLVSLNDDQDVVVGALAKATKDVKASFDLWIHDQSQLALGLRVHSFEGAMLSKNPMPFDKTSGPFISSDGINELYIPTDISSATTGETFMKTDKFVFLLNQFLPYMALRLDSWKGTSMLTICYNDGNFSQEETATYLRAVADFMLAFRL</sequence>
<dbReference type="HOGENOM" id="CLU_552125_0_0_1"/>
<dbReference type="InterPro" id="IPR023213">
    <property type="entry name" value="CAT-like_dom_sf"/>
</dbReference>
<dbReference type="Gene3D" id="3.30.559.30">
    <property type="entry name" value="Nonribosomal peptide synthetase, condensation domain"/>
    <property type="match status" value="1"/>
</dbReference>
<keyword evidence="4" id="KW-1185">Reference proteome</keyword>
<dbReference type="AlphaFoldDB" id="A0A084AFF8"/>
<gene>
    <name evidence="3" type="primary">TRI3</name>
    <name evidence="3" type="ORF">S7711_07400</name>
</gene>
<keyword evidence="2" id="KW-0808">Transferase</keyword>
<dbReference type="GO" id="GO:0016407">
    <property type="term" value="F:acetyltransferase activity"/>
    <property type="evidence" value="ECO:0007669"/>
    <property type="project" value="InterPro"/>
</dbReference>
<evidence type="ECO:0000313" key="4">
    <source>
        <dbReference type="Proteomes" id="UP000028045"/>
    </source>
</evidence>
<dbReference type="Gene3D" id="3.30.559.10">
    <property type="entry name" value="Chloramphenicol acetyltransferase-like domain"/>
    <property type="match status" value="1"/>
</dbReference>
<reference evidence="3 4" key="1">
    <citation type="journal article" date="2014" name="BMC Genomics">
        <title>Comparative genome sequencing reveals chemotype-specific gene clusters in the toxigenic black mold Stachybotrys.</title>
        <authorList>
            <person name="Semeiks J."/>
            <person name="Borek D."/>
            <person name="Otwinowski Z."/>
            <person name="Grishin N.V."/>
        </authorList>
    </citation>
    <scope>NUCLEOTIDE SEQUENCE [LARGE SCALE GENOMIC DNA]</scope>
    <source>
        <strain evidence="4">CBS 109288 / IBT 7711</strain>
    </source>
</reference>
<dbReference type="PANTHER" id="PTHR42034:SF1">
    <property type="entry name" value="CONDENSATION DOMAIN-CONTAINING PROTEIN"/>
    <property type="match status" value="1"/>
</dbReference>
<evidence type="ECO:0000256" key="2">
    <source>
        <dbReference type="ARBA" id="ARBA00022679"/>
    </source>
</evidence>
<dbReference type="Proteomes" id="UP000028045">
    <property type="component" value="Unassembled WGS sequence"/>
</dbReference>
<name>A0A084AFF8_STACB</name>
<organism evidence="3 4">
    <name type="scientific">Stachybotrys chartarum (strain CBS 109288 / IBT 7711)</name>
    <name type="common">Toxic black mold</name>
    <name type="synonym">Stilbospora chartarum</name>
    <dbReference type="NCBI Taxonomy" id="1280523"/>
    <lineage>
        <taxon>Eukaryota</taxon>
        <taxon>Fungi</taxon>
        <taxon>Dikarya</taxon>
        <taxon>Ascomycota</taxon>
        <taxon>Pezizomycotina</taxon>
        <taxon>Sordariomycetes</taxon>
        <taxon>Hypocreomycetidae</taxon>
        <taxon>Hypocreales</taxon>
        <taxon>Stachybotryaceae</taxon>
        <taxon>Stachybotrys</taxon>
    </lineage>
</organism>
<dbReference type="PANTHER" id="PTHR42034">
    <property type="entry name" value="CHROMOSOME 7, WHOLE GENOME SHOTGUN SEQUENCE-RELATED"/>
    <property type="match status" value="1"/>
</dbReference>
<accession>A0A084AFF8</accession>